<dbReference type="EMBL" id="WJBE01000023">
    <property type="protein sequence ID" value="MBC3901257.1"/>
    <property type="molecule type" value="Genomic_DNA"/>
</dbReference>
<comment type="caution">
    <text evidence="2">The sequence shown here is derived from an EMBL/GenBank/DDBJ whole genome shotgun (WGS) entry which is preliminary data.</text>
</comment>
<gene>
    <name evidence="2" type="ORF">GH811_16725</name>
</gene>
<name>A0ABR6Z193_9FIRM</name>
<protein>
    <submittedName>
        <fullName evidence="2">Methyltransferase domain-containing protein</fullName>
    </submittedName>
</protein>
<keyword evidence="3" id="KW-1185">Reference proteome</keyword>
<dbReference type="Pfam" id="PF13847">
    <property type="entry name" value="Methyltransf_31"/>
    <property type="match status" value="1"/>
</dbReference>
<evidence type="ECO:0000259" key="1">
    <source>
        <dbReference type="Pfam" id="PF13847"/>
    </source>
</evidence>
<evidence type="ECO:0000313" key="3">
    <source>
        <dbReference type="Proteomes" id="UP000622405"/>
    </source>
</evidence>
<dbReference type="CDD" id="cd02440">
    <property type="entry name" value="AdoMet_MTases"/>
    <property type="match status" value="1"/>
</dbReference>
<dbReference type="GO" id="GO:0032259">
    <property type="term" value="P:methylation"/>
    <property type="evidence" value="ECO:0007669"/>
    <property type="project" value="UniProtKB-KW"/>
</dbReference>
<dbReference type="SUPFAM" id="SSF53335">
    <property type="entry name" value="S-adenosyl-L-methionine-dependent methyltransferases"/>
    <property type="match status" value="1"/>
</dbReference>
<dbReference type="Gene3D" id="3.40.50.150">
    <property type="entry name" value="Vaccinia Virus protein VP39"/>
    <property type="match status" value="1"/>
</dbReference>
<dbReference type="Proteomes" id="UP000622405">
    <property type="component" value="Unassembled WGS sequence"/>
</dbReference>
<dbReference type="InterPro" id="IPR029063">
    <property type="entry name" value="SAM-dependent_MTases_sf"/>
</dbReference>
<feature type="domain" description="Methyltransferase" evidence="1">
    <location>
        <begin position="26"/>
        <end position="152"/>
    </location>
</feature>
<reference evidence="2 3" key="1">
    <citation type="journal article" date="2020" name="mSystems">
        <title>Defining Genomic and Predicted Metabolic Features of the Acetobacterium Genus.</title>
        <authorList>
            <person name="Ross D.E."/>
            <person name="Marshall C.W."/>
            <person name="Gulliver D."/>
            <person name="May H.D."/>
            <person name="Norman R.S."/>
        </authorList>
    </citation>
    <scope>NUCLEOTIDE SEQUENCE [LARGE SCALE GENOMIC DNA]</scope>
    <source>
        <strain evidence="2 3">DSM 4132</strain>
    </source>
</reference>
<sequence>MNLLKEYSIQNTWRDWERYLEKLPLDQNQIVYDLGCSIGTVSHLLAKETKQVTGFDNDKALLEIANKGKENNCKFVNANIFTLDPNKLEKCDGIWMSFALAYMQNPDLFIAKWTKCLNSNGWFAIVDIDDLFSGHLPENNKFLKEIKDFECTSEKSKVYDFKIGGKIKLLMEKNGLEIIVAEENWYDIELNFSGNANKNVIENWQARLERMIHLNNHFGEDYGEFCDMFINSLSSEEHVANGCVKFYIGIKK</sequence>
<dbReference type="RefSeq" id="WP_186895323.1">
    <property type="nucleotide sequence ID" value="NZ_WJBE01000023.1"/>
</dbReference>
<dbReference type="InterPro" id="IPR025714">
    <property type="entry name" value="Methyltranfer_dom"/>
</dbReference>
<proteinExistence type="predicted"/>
<organism evidence="2 3">
    <name type="scientific">Acetobacterium malicum</name>
    <dbReference type="NCBI Taxonomy" id="52692"/>
    <lineage>
        <taxon>Bacteria</taxon>
        <taxon>Bacillati</taxon>
        <taxon>Bacillota</taxon>
        <taxon>Clostridia</taxon>
        <taxon>Eubacteriales</taxon>
        <taxon>Eubacteriaceae</taxon>
        <taxon>Acetobacterium</taxon>
    </lineage>
</organism>
<evidence type="ECO:0000313" key="2">
    <source>
        <dbReference type="EMBL" id="MBC3901257.1"/>
    </source>
</evidence>
<dbReference type="PANTHER" id="PTHR43861">
    <property type="entry name" value="TRANS-ACONITATE 2-METHYLTRANSFERASE-RELATED"/>
    <property type="match status" value="1"/>
</dbReference>
<keyword evidence="2" id="KW-0808">Transferase</keyword>
<dbReference type="GO" id="GO:0008168">
    <property type="term" value="F:methyltransferase activity"/>
    <property type="evidence" value="ECO:0007669"/>
    <property type="project" value="UniProtKB-KW"/>
</dbReference>
<accession>A0ABR6Z193</accession>
<dbReference type="PANTHER" id="PTHR43861:SF2">
    <property type="entry name" value="CARBOXY-S-ADENOSYL-L-METHIONINE SYNTHASE"/>
    <property type="match status" value="1"/>
</dbReference>
<keyword evidence="2" id="KW-0489">Methyltransferase</keyword>